<dbReference type="EMBL" id="BDSG01000074">
    <property type="protein sequence ID" value="GBL11400.1"/>
    <property type="molecule type" value="Genomic_DNA"/>
</dbReference>
<evidence type="ECO:0000313" key="2">
    <source>
        <dbReference type="Proteomes" id="UP000248272"/>
    </source>
</evidence>
<evidence type="ECO:0000313" key="1">
    <source>
        <dbReference type="EMBL" id="GBL11400.1"/>
    </source>
</evidence>
<gene>
    <name evidence="1" type="ORF">MSj_02904</name>
</gene>
<reference evidence="1 2" key="1">
    <citation type="journal article" date="2018" name="Front. Microbiol.">
        <title>Adaptation of the Freshwater Bloom-Forming Cyanobacterium Microcystis aeruginosa to Brackish Water Is Driven by Recent Horizontal Transfer of Sucrose Genes.</title>
        <authorList>
            <person name="Tanabe Y."/>
            <person name="Hodoki Y."/>
            <person name="Sano T."/>
            <person name="Tada K."/>
            <person name="Watanabe M.M."/>
        </authorList>
    </citation>
    <scope>NUCLEOTIDE SEQUENCE [LARGE SCALE GENOMIC DNA]</scope>
    <source>
        <strain evidence="1 2">Sj</strain>
    </source>
</reference>
<comment type="caution">
    <text evidence="1">The sequence shown here is derived from an EMBL/GenBank/DDBJ whole genome shotgun (WGS) entry which is preliminary data.</text>
</comment>
<dbReference type="Proteomes" id="UP000248272">
    <property type="component" value="Unassembled WGS sequence"/>
</dbReference>
<dbReference type="AlphaFoldDB" id="A0A2Z6V2P4"/>
<organism evidence="1 2">
    <name type="scientific">Microcystis aeruginosa Sj</name>
    <dbReference type="NCBI Taxonomy" id="1979544"/>
    <lineage>
        <taxon>Bacteria</taxon>
        <taxon>Bacillati</taxon>
        <taxon>Cyanobacteriota</taxon>
        <taxon>Cyanophyceae</taxon>
        <taxon>Oscillatoriophycideae</taxon>
        <taxon>Chroococcales</taxon>
        <taxon>Microcystaceae</taxon>
        <taxon>Microcystis</taxon>
    </lineage>
</organism>
<sequence length="33" mass="3751">MVSLALILPKKWSLVTEKLGLKPRPFRATLEDV</sequence>
<proteinExistence type="predicted"/>
<protein>
    <submittedName>
        <fullName evidence="1">Uncharacterized protein</fullName>
    </submittedName>
</protein>
<name>A0A2Z6V2P4_MICAE</name>
<accession>A0A2Z6V2P4</accession>